<proteinExistence type="predicted"/>
<dbReference type="Proteomes" id="UP001232493">
    <property type="component" value="Chromosome"/>
</dbReference>
<dbReference type="EMBL" id="CP069362">
    <property type="protein sequence ID" value="WGS64423.1"/>
    <property type="molecule type" value="Genomic_DNA"/>
</dbReference>
<gene>
    <name evidence="1" type="ORF">JRV97_08575</name>
</gene>
<keyword evidence="2" id="KW-1185">Reference proteome</keyword>
<evidence type="ECO:0000313" key="2">
    <source>
        <dbReference type="Proteomes" id="UP001232493"/>
    </source>
</evidence>
<dbReference type="RefSeq" id="WP_280998076.1">
    <property type="nucleotide sequence ID" value="NZ_CP069362.1"/>
</dbReference>
<sequence length="512" mass="62029">MKNINVKEFRELLFYCDYSKPIINILKENIEDKEKKSFFQNLIRIWNFESGDFIYYQNKEKDMISMISLREIIRFFRIKRLIDFKYYNTAKKEINILKRNLSHLPAYIREIIIPTIVFISIESYEKTLIRKYNKKAYSNDFLELLYLKILLEKNKGKKYYNELDNILSKMYEYSLELKHPHLICKTLEDTIKVFKEKDKIKVYYAYKLLQYYTGYYFDDFFRITKWLSLTFENQLLNNDISIFFTAQILFEYNKNHKLENKKIRKYLPNLKAKKYILDKGLKDFISKKTGEKIKSKFINSKKVKELINNNNVKYLSKKPYAIKNELYKIQIKDIFNINIKKSKKMKKNMIISNFIATVISYVNKPRFLKKSLLSLILIGNKANIIKYFSGSHDKMLFFNIMISENIINCDSPFILGRKKILLNILKDLKNVKDFIYTYFNLKIYRKYKFDIFLRNSARYNGVVGKEYLHYGQNEVLIRISKKYNIELDNLIFGYYSFDFRERILLNEILEKF</sequence>
<organism evidence="1 2">
    <name type="scientific">Marinitoga aeolica</name>
    <dbReference type="NCBI Taxonomy" id="2809031"/>
    <lineage>
        <taxon>Bacteria</taxon>
        <taxon>Thermotogati</taxon>
        <taxon>Thermotogota</taxon>
        <taxon>Thermotogae</taxon>
        <taxon>Petrotogales</taxon>
        <taxon>Petrotogaceae</taxon>
        <taxon>Marinitoga</taxon>
    </lineage>
</organism>
<protein>
    <submittedName>
        <fullName evidence="1">Uncharacterized protein</fullName>
    </submittedName>
</protein>
<accession>A0ABY8PP67</accession>
<evidence type="ECO:0000313" key="1">
    <source>
        <dbReference type="EMBL" id="WGS64423.1"/>
    </source>
</evidence>
<reference evidence="1 2" key="1">
    <citation type="submission" date="2021-02" db="EMBL/GenBank/DDBJ databases">
        <title>Characterization of Marinitoga sp. nov. str. BP5-C20A.</title>
        <authorList>
            <person name="Erauso G."/>
            <person name="Postec A."/>
        </authorList>
    </citation>
    <scope>NUCLEOTIDE SEQUENCE [LARGE SCALE GENOMIC DNA]</scope>
    <source>
        <strain evidence="1 2">BP5-C20A</strain>
    </source>
</reference>
<name>A0ABY8PP67_9BACT</name>